<proteinExistence type="predicted"/>
<feature type="transmembrane region" description="Helical" evidence="1">
    <location>
        <begin position="566"/>
        <end position="586"/>
    </location>
</feature>
<dbReference type="GO" id="GO:0016747">
    <property type="term" value="F:acyltransferase activity, transferring groups other than amino-acyl groups"/>
    <property type="evidence" value="ECO:0007669"/>
    <property type="project" value="InterPro"/>
</dbReference>
<evidence type="ECO:0000313" key="4">
    <source>
        <dbReference type="Proteomes" id="UP000515204"/>
    </source>
</evidence>
<accession>A0A6P3XH78</accession>
<dbReference type="SMART" id="SM00703">
    <property type="entry name" value="NRF"/>
    <property type="match status" value="1"/>
</dbReference>
<keyword evidence="4" id="KW-1185">Reference proteome</keyword>
<feature type="transmembrane region" description="Helical" evidence="1">
    <location>
        <begin position="354"/>
        <end position="378"/>
    </location>
</feature>
<feature type="transmembrane region" description="Helical" evidence="1">
    <location>
        <begin position="398"/>
        <end position="416"/>
    </location>
</feature>
<feature type="signal peptide" evidence="2">
    <location>
        <begin position="1"/>
        <end position="24"/>
    </location>
</feature>
<feature type="domain" description="Nose resistant-to-fluoxetine protein N-terminal" evidence="3">
    <location>
        <begin position="46"/>
        <end position="188"/>
    </location>
</feature>
<name>A0A6P3XH78_DINQU</name>
<dbReference type="InterPro" id="IPR006621">
    <property type="entry name" value="Nose-resist-to-fluoxetine_N"/>
</dbReference>
<feature type="transmembrane region" description="Helical" evidence="1">
    <location>
        <begin position="679"/>
        <end position="704"/>
    </location>
</feature>
<dbReference type="OrthoDB" id="207378at2759"/>
<dbReference type="Proteomes" id="UP000515204">
    <property type="component" value="Unplaced"/>
</dbReference>
<dbReference type="RefSeq" id="XP_014477842.1">
    <property type="nucleotide sequence ID" value="XM_014622356.1"/>
</dbReference>
<feature type="transmembrane region" description="Helical" evidence="1">
    <location>
        <begin position="537"/>
        <end position="554"/>
    </location>
</feature>
<dbReference type="AlphaFoldDB" id="A0A6P3XH78"/>
<dbReference type="PANTHER" id="PTHR11161">
    <property type="entry name" value="O-ACYLTRANSFERASE"/>
    <property type="match status" value="1"/>
</dbReference>
<evidence type="ECO:0000313" key="7">
    <source>
        <dbReference type="RefSeq" id="XP_014477832.1"/>
    </source>
</evidence>
<evidence type="ECO:0000256" key="2">
    <source>
        <dbReference type="SAM" id="SignalP"/>
    </source>
</evidence>
<evidence type="ECO:0000313" key="5">
    <source>
        <dbReference type="RefSeq" id="XP_014477816.1"/>
    </source>
</evidence>
<reference evidence="5 6" key="1">
    <citation type="submission" date="2025-04" db="UniProtKB">
        <authorList>
            <consortium name="RefSeq"/>
        </authorList>
    </citation>
    <scope>IDENTIFICATION</scope>
</reference>
<keyword evidence="2" id="KW-0732">Signal</keyword>
<dbReference type="InterPro" id="IPR052728">
    <property type="entry name" value="O2_lipid_transport_reg"/>
</dbReference>
<dbReference type="GeneID" id="106746108"/>
<dbReference type="InterPro" id="IPR002656">
    <property type="entry name" value="Acyl_transf_3_dom"/>
</dbReference>
<evidence type="ECO:0000313" key="8">
    <source>
        <dbReference type="RefSeq" id="XP_014477842.1"/>
    </source>
</evidence>
<feature type="transmembrane region" description="Helical" evidence="1">
    <location>
        <begin position="606"/>
        <end position="627"/>
    </location>
</feature>
<keyword evidence="1" id="KW-1133">Transmembrane helix</keyword>
<feature type="chain" id="PRO_5044646750" evidence="2">
    <location>
        <begin position="25"/>
        <end position="821"/>
    </location>
</feature>
<dbReference type="RefSeq" id="XP_014477824.1">
    <property type="nucleotide sequence ID" value="XM_014622338.1"/>
</dbReference>
<dbReference type="RefSeq" id="XP_014477816.1">
    <property type="nucleotide sequence ID" value="XM_014622330.1"/>
</dbReference>
<evidence type="ECO:0000259" key="3">
    <source>
        <dbReference type="SMART" id="SM00703"/>
    </source>
</evidence>
<feature type="transmembrane region" description="Helical" evidence="1">
    <location>
        <begin position="487"/>
        <end position="510"/>
    </location>
</feature>
<dbReference type="Pfam" id="PF01757">
    <property type="entry name" value="Acyl_transf_3"/>
    <property type="match status" value="1"/>
</dbReference>
<dbReference type="Pfam" id="PF20146">
    <property type="entry name" value="NRF"/>
    <property type="match status" value="1"/>
</dbReference>
<feature type="transmembrane region" description="Helical" evidence="1">
    <location>
        <begin position="647"/>
        <end position="667"/>
    </location>
</feature>
<protein>
    <submittedName>
        <fullName evidence="5 6">Nose resistant to fluoxetine protein 6-like isoform X1</fullName>
    </submittedName>
</protein>
<evidence type="ECO:0000256" key="1">
    <source>
        <dbReference type="SAM" id="Phobius"/>
    </source>
</evidence>
<gene>
    <name evidence="5 6 7 8" type="primary">LOC106746108</name>
</gene>
<dbReference type="PANTHER" id="PTHR11161:SF71">
    <property type="entry name" value="NOSE RESISTANT-TO-FLUOXETINE PROTEIN N-TERMINAL DOMAIN-CONTAINING PROTEIN"/>
    <property type="match status" value="1"/>
</dbReference>
<keyword evidence="1" id="KW-0472">Membrane</keyword>
<dbReference type="KEGG" id="dqu:106746108"/>
<organism evidence="4 5">
    <name type="scientific">Dinoponera quadriceps</name>
    <name type="common">South American ant</name>
    <dbReference type="NCBI Taxonomy" id="609295"/>
    <lineage>
        <taxon>Eukaryota</taxon>
        <taxon>Metazoa</taxon>
        <taxon>Ecdysozoa</taxon>
        <taxon>Arthropoda</taxon>
        <taxon>Hexapoda</taxon>
        <taxon>Insecta</taxon>
        <taxon>Pterygota</taxon>
        <taxon>Neoptera</taxon>
        <taxon>Endopterygota</taxon>
        <taxon>Hymenoptera</taxon>
        <taxon>Apocrita</taxon>
        <taxon>Aculeata</taxon>
        <taxon>Formicoidea</taxon>
        <taxon>Formicidae</taxon>
        <taxon>Ponerinae</taxon>
        <taxon>Ponerini</taxon>
        <taxon>Dinoponera</taxon>
    </lineage>
</organism>
<dbReference type="RefSeq" id="XP_014477832.1">
    <property type="nucleotide sequence ID" value="XM_014622346.1"/>
</dbReference>
<feature type="transmembrane region" description="Helical" evidence="1">
    <location>
        <begin position="213"/>
        <end position="233"/>
    </location>
</feature>
<evidence type="ECO:0000313" key="6">
    <source>
        <dbReference type="RefSeq" id="XP_014477824.1"/>
    </source>
</evidence>
<sequence>MEPRWHETYAILVLLWTTTTKVGGIRPETVLRDALTRPFVPHIWASQECLQDAAIYLQELEKYAPWALQMYDASVKIPTGLITGNYKQLGNYDECLRVKSNRGFVGQACHTFVQFNIAENDGKPHESDLGDLLVNVAIASNSTRWTSGKTVLYEWMWCVPSTCNHTEVRDAVEDALDPLKVEGRVDVIVTVPEESCYTAQTATATWSVADFCYTSILVLFAFIIIASTGYDIAVERRLVTNRKALFTAFSLYTNGKSLLQTDRRQNSIDCLDGLRFLSICWIIYGHTYYIEVVGAKMDLTQVPRVSVQTFSFQRVLLFNSLDCMEIKPTLSVVATVDGIIFSRQKMHYNWSNMLILNANIVTDTFFLLSGILLAYIELSRERDTNWRFNAIGLYVHRYVRLTPAYAMMIGFYATLFDKLGTGLHWDNWVSVNKNSCQVNWWTNLLYINNYVNVDNICMAQSWYLSADMQLFWLSPLILYPMLKFRKLVFLIILGFGLFLSVLLPFAVTYIHNLTGTILYYKEQEDMVNVYLKIYTRVYNRFGPYVIGLGLGYLLHKTRSRNVKLRAWHATCGWLVTTAAGLSIVFGPRNMYMNPYNRLEASFYAGFHRQVFALAVSWIVFCCVHGYAGPVNHFLSWRGWIPFRKLTYCAYLSHYVFLLSDVGSVRIAGNLTPMNVVRAFFANLVFTLMFSVLWTLCFEIPFMTLDGIFSGRSRHGTAESNICRSKEKPSIVDDKNNTFVGRYNVTGDAGEKCAKENRDNVIEETVQSPVYTISSNDTKVDKWSNNNPDNKEMRYLNFYHFLDERPRTPTGFINQAGSTSEN</sequence>
<keyword evidence="1" id="KW-0812">Transmembrane</keyword>